<keyword evidence="2" id="KW-1185">Reference proteome</keyword>
<sequence length="189" mass="20929">MKILFISAAVVGSLFFSSTNSIDEKVAEMPEMSVAIHQKGQEELIFLEAEKAFFTAGEKLMGHQSTFRVKGAEAPIKITSGEDLVFYVRGKMSKQNVPFTLAKMDIVKDKKRVIQNTPKNNPDNDIPIQRVGCDGSEVNKNLRIIKRIPSKGLEPGVYGVVFMSSTMKSFPMNAESLTTDVYSFEVLGN</sequence>
<organism evidence="1 2">
    <name type="scientific">Brumimicrobium glaciale</name>
    <dbReference type="NCBI Taxonomy" id="200475"/>
    <lineage>
        <taxon>Bacteria</taxon>
        <taxon>Pseudomonadati</taxon>
        <taxon>Bacteroidota</taxon>
        <taxon>Flavobacteriia</taxon>
        <taxon>Flavobacteriales</taxon>
        <taxon>Crocinitomicaceae</taxon>
        <taxon>Brumimicrobium</taxon>
    </lineage>
</organism>
<comment type="caution">
    <text evidence="1">The sequence shown here is derived from an EMBL/GenBank/DDBJ whole genome shotgun (WGS) entry which is preliminary data.</text>
</comment>
<dbReference type="RefSeq" id="WP_130094904.1">
    <property type="nucleotide sequence ID" value="NZ_SETE01000008.1"/>
</dbReference>
<dbReference type="EMBL" id="SETE01000008">
    <property type="protein sequence ID" value="RYM31440.1"/>
    <property type="molecule type" value="Genomic_DNA"/>
</dbReference>
<name>A0A4Q4KFI8_9FLAO</name>
<proteinExistence type="predicted"/>
<evidence type="ECO:0000313" key="2">
    <source>
        <dbReference type="Proteomes" id="UP000293952"/>
    </source>
</evidence>
<dbReference type="Proteomes" id="UP000293952">
    <property type="component" value="Unassembled WGS sequence"/>
</dbReference>
<accession>A0A4Q4KFI8</accession>
<evidence type="ECO:0000313" key="1">
    <source>
        <dbReference type="EMBL" id="RYM31440.1"/>
    </source>
</evidence>
<gene>
    <name evidence="1" type="ORF">ERX46_16150</name>
</gene>
<dbReference type="AlphaFoldDB" id="A0A4Q4KFI8"/>
<reference evidence="1 2" key="1">
    <citation type="submission" date="2019-02" db="EMBL/GenBank/DDBJ databases">
        <title>Genome sequence of the sea-ice species Brumimicrobium glaciale.</title>
        <authorList>
            <person name="Bowman J.P."/>
        </authorList>
    </citation>
    <scope>NUCLEOTIDE SEQUENCE [LARGE SCALE GENOMIC DNA]</scope>
    <source>
        <strain evidence="1 2">IC156</strain>
    </source>
</reference>
<protein>
    <submittedName>
        <fullName evidence="1">Uncharacterized protein</fullName>
    </submittedName>
</protein>